<dbReference type="InterPro" id="IPR025567">
    <property type="entry name" value="DUF4332"/>
</dbReference>
<evidence type="ECO:0000259" key="1">
    <source>
        <dbReference type="Pfam" id="PF14229"/>
    </source>
</evidence>
<protein>
    <recommendedName>
        <fullName evidence="1">DUF4332 domain-containing protein</fullName>
    </recommendedName>
</protein>
<dbReference type="Pfam" id="PF14229">
    <property type="entry name" value="DUF4332"/>
    <property type="match status" value="1"/>
</dbReference>
<comment type="caution">
    <text evidence="2">The sequence shown here is derived from an EMBL/GenBank/DDBJ whole genome shotgun (WGS) entry which is preliminary data.</text>
</comment>
<keyword evidence="3" id="KW-1185">Reference proteome</keyword>
<feature type="domain" description="DUF4332" evidence="1">
    <location>
        <begin position="9"/>
        <end position="129"/>
    </location>
</feature>
<accession>A0A918Q3K5</accession>
<evidence type="ECO:0000313" key="3">
    <source>
        <dbReference type="Proteomes" id="UP000619457"/>
    </source>
</evidence>
<dbReference type="Gene3D" id="1.10.150.20">
    <property type="entry name" value="5' to 3' exonuclease, C-terminal subdomain"/>
    <property type="match status" value="1"/>
</dbReference>
<gene>
    <name evidence="2" type="ORF">GCM10007049_27710</name>
</gene>
<evidence type="ECO:0000313" key="2">
    <source>
        <dbReference type="EMBL" id="GGZ32651.1"/>
    </source>
</evidence>
<proteinExistence type="predicted"/>
<dbReference type="AlphaFoldDB" id="A0A918Q3K5"/>
<dbReference type="Proteomes" id="UP000619457">
    <property type="component" value="Unassembled WGS sequence"/>
</dbReference>
<dbReference type="EMBL" id="BMWX01000004">
    <property type="protein sequence ID" value="GGZ32651.1"/>
    <property type="molecule type" value="Genomic_DNA"/>
</dbReference>
<sequence length="135" mass="14605">MSKKITTIEGIGPVNEEKFAQAGVKTVESLLEKGASKKGRKELADATGIAEGKILDFVNMADLFRINGIASQFAELLKASGVDTVKELRTRNAENLHKSLVETNEAKSLTRVVPALSKVEDFIAQAKDLEPVVTH</sequence>
<organism evidence="2 3">
    <name type="scientific">Echinicola pacifica</name>
    <dbReference type="NCBI Taxonomy" id="346377"/>
    <lineage>
        <taxon>Bacteria</taxon>
        <taxon>Pseudomonadati</taxon>
        <taxon>Bacteroidota</taxon>
        <taxon>Cytophagia</taxon>
        <taxon>Cytophagales</taxon>
        <taxon>Cyclobacteriaceae</taxon>
        <taxon>Echinicola</taxon>
    </lineage>
</organism>
<dbReference type="RefSeq" id="WP_018475945.1">
    <property type="nucleotide sequence ID" value="NZ_BMWX01000004.1"/>
</dbReference>
<name>A0A918Q3K5_9BACT</name>
<reference evidence="2" key="1">
    <citation type="journal article" date="2014" name="Int. J. Syst. Evol. Microbiol.">
        <title>Complete genome sequence of Corynebacterium casei LMG S-19264T (=DSM 44701T), isolated from a smear-ripened cheese.</title>
        <authorList>
            <consortium name="US DOE Joint Genome Institute (JGI-PGF)"/>
            <person name="Walter F."/>
            <person name="Albersmeier A."/>
            <person name="Kalinowski J."/>
            <person name="Ruckert C."/>
        </authorList>
    </citation>
    <scope>NUCLEOTIDE SEQUENCE</scope>
    <source>
        <strain evidence="2">KCTC 12368</strain>
    </source>
</reference>
<reference evidence="2" key="2">
    <citation type="submission" date="2020-09" db="EMBL/GenBank/DDBJ databases">
        <authorList>
            <person name="Sun Q."/>
            <person name="Kim S."/>
        </authorList>
    </citation>
    <scope>NUCLEOTIDE SEQUENCE</scope>
    <source>
        <strain evidence="2">KCTC 12368</strain>
    </source>
</reference>